<dbReference type="Gene3D" id="3.30.300.70">
    <property type="entry name" value="RimP-like superfamily, N-terminal"/>
    <property type="match status" value="1"/>
</dbReference>
<dbReference type="Gene3D" id="2.30.30.180">
    <property type="entry name" value="Ribosome maturation factor RimP, C-terminal domain"/>
    <property type="match status" value="1"/>
</dbReference>
<dbReference type="Proteomes" id="UP000823892">
    <property type="component" value="Unassembled WGS sequence"/>
</dbReference>
<sequence length="154" mass="17829">MSKKEIYEQKAEDLVMPIVEKYGFELVDVEYVKEGGNFYLRAYVDKPGGITVDDCETVSREFSDKLDEADFIDEAYIMEVSSPGLGRPLKKEKDFKRSMGEEVEIRTYRPINREKEFYGVLTAYDENSVTIDCEGEEKIFQKADIALIRLAFDF</sequence>
<feature type="domain" description="Ribosome maturation factor RimP N-terminal" evidence="4">
    <location>
        <begin position="14"/>
        <end position="85"/>
    </location>
</feature>
<dbReference type="PANTHER" id="PTHR33867">
    <property type="entry name" value="RIBOSOME MATURATION FACTOR RIMP"/>
    <property type="match status" value="1"/>
</dbReference>
<evidence type="ECO:0000259" key="5">
    <source>
        <dbReference type="Pfam" id="PF17384"/>
    </source>
</evidence>
<dbReference type="InterPro" id="IPR036847">
    <property type="entry name" value="RimP_C_sf"/>
</dbReference>
<evidence type="ECO:0000313" key="6">
    <source>
        <dbReference type="EMBL" id="HJD29335.1"/>
    </source>
</evidence>
<dbReference type="InterPro" id="IPR028989">
    <property type="entry name" value="RimP_N"/>
</dbReference>
<feature type="domain" description="Ribosome maturation factor RimP C-terminal" evidence="5">
    <location>
        <begin position="89"/>
        <end position="154"/>
    </location>
</feature>
<dbReference type="InterPro" id="IPR028998">
    <property type="entry name" value="RimP_C"/>
</dbReference>
<dbReference type="GO" id="GO:0005829">
    <property type="term" value="C:cytosol"/>
    <property type="evidence" value="ECO:0007669"/>
    <property type="project" value="TreeGrafter"/>
</dbReference>
<dbReference type="InterPro" id="IPR035956">
    <property type="entry name" value="RimP_N_sf"/>
</dbReference>
<dbReference type="InterPro" id="IPR003728">
    <property type="entry name" value="Ribosome_maturation_RimP"/>
</dbReference>
<evidence type="ECO:0000259" key="4">
    <source>
        <dbReference type="Pfam" id="PF02576"/>
    </source>
</evidence>
<dbReference type="CDD" id="cd01734">
    <property type="entry name" value="YlxS_C"/>
    <property type="match status" value="1"/>
</dbReference>
<reference evidence="6" key="1">
    <citation type="journal article" date="2021" name="PeerJ">
        <title>Extensive microbial diversity within the chicken gut microbiome revealed by metagenomics and culture.</title>
        <authorList>
            <person name="Gilroy R."/>
            <person name="Ravi A."/>
            <person name="Getino M."/>
            <person name="Pursley I."/>
            <person name="Horton D.L."/>
            <person name="Alikhan N.F."/>
            <person name="Baker D."/>
            <person name="Gharbi K."/>
            <person name="Hall N."/>
            <person name="Watson M."/>
            <person name="Adriaenssens E.M."/>
            <person name="Foster-Nyarko E."/>
            <person name="Jarju S."/>
            <person name="Secka A."/>
            <person name="Antonio M."/>
            <person name="Oren A."/>
            <person name="Chaudhuri R.R."/>
            <person name="La Ragione R."/>
            <person name="Hildebrand F."/>
            <person name="Pallen M.J."/>
        </authorList>
    </citation>
    <scope>NUCLEOTIDE SEQUENCE</scope>
    <source>
        <strain evidence="6">ChiBcec6-4105</strain>
    </source>
</reference>
<proteinExistence type="inferred from homology"/>
<keyword evidence="1 3" id="KW-0963">Cytoplasm</keyword>
<comment type="caution">
    <text evidence="6">The sequence shown here is derived from an EMBL/GenBank/DDBJ whole genome shotgun (WGS) entry which is preliminary data.</text>
</comment>
<dbReference type="HAMAP" id="MF_01077">
    <property type="entry name" value="RimP"/>
    <property type="match status" value="1"/>
</dbReference>
<dbReference type="Pfam" id="PF17384">
    <property type="entry name" value="DUF150_C"/>
    <property type="match status" value="1"/>
</dbReference>
<keyword evidence="2 3" id="KW-0690">Ribosome biogenesis</keyword>
<evidence type="ECO:0000256" key="3">
    <source>
        <dbReference type="HAMAP-Rule" id="MF_01077"/>
    </source>
</evidence>
<dbReference type="Pfam" id="PF02576">
    <property type="entry name" value="RimP_N"/>
    <property type="match status" value="1"/>
</dbReference>
<dbReference type="GO" id="GO:0006412">
    <property type="term" value="P:translation"/>
    <property type="evidence" value="ECO:0007669"/>
    <property type="project" value="TreeGrafter"/>
</dbReference>
<name>A0A9D2TWT3_9FIRM</name>
<dbReference type="EMBL" id="DWUY01000229">
    <property type="protein sequence ID" value="HJD29335.1"/>
    <property type="molecule type" value="Genomic_DNA"/>
</dbReference>
<reference evidence="6" key="2">
    <citation type="submission" date="2021-04" db="EMBL/GenBank/DDBJ databases">
        <authorList>
            <person name="Gilroy R."/>
        </authorList>
    </citation>
    <scope>NUCLEOTIDE SEQUENCE</scope>
    <source>
        <strain evidence="6">ChiBcec6-4105</strain>
    </source>
</reference>
<accession>A0A9D2TWT3</accession>
<comment type="similarity">
    <text evidence="3">Belongs to the RimP family.</text>
</comment>
<comment type="subcellular location">
    <subcellularLocation>
        <location evidence="3">Cytoplasm</location>
    </subcellularLocation>
</comment>
<evidence type="ECO:0000313" key="7">
    <source>
        <dbReference type="Proteomes" id="UP000823892"/>
    </source>
</evidence>
<organism evidence="6 7">
    <name type="scientific">Candidatus Blautia avicola</name>
    <dbReference type="NCBI Taxonomy" id="2838483"/>
    <lineage>
        <taxon>Bacteria</taxon>
        <taxon>Bacillati</taxon>
        <taxon>Bacillota</taxon>
        <taxon>Clostridia</taxon>
        <taxon>Lachnospirales</taxon>
        <taxon>Lachnospiraceae</taxon>
        <taxon>Blautia</taxon>
    </lineage>
</organism>
<protein>
    <recommendedName>
        <fullName evidence="3">Ribosome maturation factor RimP</fullName>
    </recommendedName>
</protein>
<gene>
    <name evidence="3" type="primary">rimP</name>
    <name evidence="6" type="ORF">H9914_10160</name>
</gene>
<dbReference type="PANTHER" id="PTHR33867:SF1">
    <property type="entry name" value="RIBOSOME MATURATION FACTOR RIMP"/>
    <property type="match status" value="1"/>
</dbReference>
<dbReference type="SUPFAM" id="SSF74942">
    <property type="entry name" value="YhbC-like, C-terminal domain"/>
    <property type="match status" value="1"/>
</dbReference>
<evidence type="ECO:0000256" key="1">
    <source>
        <dbReference type="ARBA" id="ARBA00022490"/>
    </source>
</evidence>
<dbReference type="GO" id="GO:0000028">
    <property type="term" value="P:ribosomal small subunit assembly"/>
    <property type="evidence" value="ECO:0007669"/>
    <property type="project" value="TreeGrafter"/>
</dbReference>
<comment type="function">
    <text evidence="3">Required for maturation of 30S ribosomal subunits.</text>
</comment>
<evidence type="ECO:0000256" key="2">
    <source>
        <dbReference type="ARBA" id="ARBA00022517"/>
    </source>
</evidence>
<dbReference type="AlphaFoldDB" id="A0A9D2TWT3"/>
<dbReference type="FunFam" id="3.30.300.70:FF:000001">
    <property type="entry name" value="Ribosome maturation factor RimP"/>
    <property type="match status" value="1"/>
</dbReference>
<dbReference type="SUPFAM" id="SSF75420">
    <property type="entry name" value="YhbC-like, N-terminal domain"/>
    <property type="match status" value="1"/>
</dbReference>